<gene>
    <name evidence="1" type="ORF">I5V89_11540</name>
</gene>
<protein>
    <submittedName>
        <fullName evidence="1">Uncharacterized protein</fullName>
    </submittedName>
</protein>
<dbReference type="Proteomes" id="UP000634179">
    <property type="component" value="Unassembled WGS sequence"/>
</dbReference>
<proteinExistence type="predicted"/>
<evidence type="ECO:0000313" key="2">
    <source>
        <dbReference type="Proteomes" id="UP000634179"/>
    </source>
</evidence>
<accession>A0AA40Y6D7</accession>
<comment type="caution">
    <text evidence="1">The sequence shown here is derived from an EMBL/GenBank/DDBJ whole genome shotgun (WGS) entry which is preliminary data.</text>
</comment>
<evidence type="ECO:0000313" key="1">
    <source>
        <dbReference type="EMBL" id="MBH1790505.1"/>
    </source>
</evidence>
<reference evidence="1" key="1">
    <citation type="submission" date="2020-11" db="EMBL/GenBank/DDBJ databases">
        <title>Enhanced detection system for hospital associated transmission using whole genome sequencing surveillance.</title>
        <authorList>
            <person name="Harrison L.H."/>
            <person name="Van Tyne D."/>
            <person name="Marsh J.W."/>
            <person name="Griffith M.P."/>
            <person name="Snyder D.J."/>
            <person name="Cooper V.S."/>
            <person name="Mustapha M."/>
        </authorList>
    </citation>
    <scope>NUCLEOTIDE SEQUENCE</scope>
    <source>
        <strain evidence="1">STEN00053</strain>
    </source>
</reference>
<dbReference type="EMBL" id="JADUOV010000007">
    <property type="protein sequence ID" value="MBH1790505.1"/>
    <property type="molecule type" value="Genomic_DNA"/>
</dbReference>
<organism evidence="1 2">
    <name type="scientific">Stenotrophomonas maltophilia</name>
    <name type="common">Pseudomonas maltophilia</name>
    <name type="synonym">Xanthomonas maltophilia</name>
    <dbReference type="NCBI Taxonomy" id="40324"/>
    <lineage>
        <taxon>Bacteria</taxon>
        <taxon>Pseudomonadati</taxon>
        <taxon>Pseudomonadota</taxon>
        <taxon>Gammaproteobacteria</taxon>
        <taxon>Lysobacterales</taxon>
        <taxon>Lysobacteraceae</taxon>
        <taxon>Stenotrophomonas</taxon>
        <taxon>Stenotrophomonas maltophilia group</taxon>
    </lineage>
</organism>
<dbReference type="AlphaFoldDB" id="A0AA40Y6D7"/>
<name>A0AA40Y6D7_STEMA</name>
<sequence>MDWRKALLLVACGGVGTANADAPPLVVVKREPIQADAGSPRADVPIGTPFEFMGIMVGAPLGTECPQEQIPYAGSVYKLEAAKTACWAALGMRPGARTDTRNNDNLTVVPLSNKRPTGTGSVSAVVVNGVVEGLSVSTDGFVHAQELFEQLKQKLGTPSKQDTVKVISGVGASFTSPRAVWELPGAYVQFNGIVGAVNTGIILVYTDAEKAREQARQQQRAKSF</sequence>